<name>A0A401LVR9_9BACE</name>
<sequence>MEIKKDTGTSSTDWSQSLNSTFNIAPLEKSNKMTVYMRVINAEGIKDDPIYLSIDATTPIVFEPSGVYYVYGTSSYSSYRLTFRPNPQYEDQEALNNDEQFQVVAVESNQGSRQPKLGFYIDTPSINSSIHLENFWADSYFENWYRNCMTNRSGPNSDLLAQLYFKNKFGRIIAYRTLRCVFRKSF</sequence>
<accession>A0A401LVR9</accession>
<reference evidence="1 2" key="1">
    <citation type="submission" date="2018-10" db="EMBL/GenBank/DDBJ databases">
        <title>Draft Genome Sequence of Bacteroides sp. KCTC 15687.</title>
        <authorList>
            <person name="Yu S.Y."/>
            <person name="Kim J.S."/>
            <person name="Oh B.S."/>
            <person name="Park S.H."/>
            <person name="Kang S.W."/>
            <person name="Park J.E."/>
            <person name="Choi S.H."/>
            <person name="Han K.I."/>
            <person name="Lee K.C."/>
            <person name="Eom M.K."/>
            <person name="Suh M.K."/>
            <person name="Lee D.H."/>
            <person name="Yoon H."/>
            <person name="Kim B."/>
            <person name="Yang S.J."/>
            <person name="Lee J.S."/>
            <person name="Lee J.H."/>
        </authorList>
    </citation>
    <scope>NUCLEOTIDE SEQUENCE [LARGE SCALE GENOMIC DNA]</scope>
    <source>
        <strain evidence="1 2">KCTC 15687</strain>
    </source>
</reference>
<evidence type="ECO:0000313" key="1">
    <source>
        <dbReference type="EMBL" id="GCB35605.1"/>
    </source>
</evidence>
<proteinExistence type="predicted"/>
<organism evidence="1 2">
    <name type="scientific">Bacteroides faecalis</name>
    <dbReference type="NCBI Taxonomy" id="2447885"/>
    <lineage>
        <taxon>Bacteria</taxon>
        <taxon>Pseudomonadati</taxon>
        <taxon>Bacteroidota</taxon>
        <taxon>Bacteroidia</taxon>
        <taxon>Bacteroidales</taxon>
        <taxon>Bacteroidaceae</taxon>
        <taxon>Bacteroides</taxon>
    </lineage>
</organism>
<dbReference type="RefSeq" id="WP_235016810.1">
    <property type="nucleotide sequence ID" value="NZ_BHWB01000007.1"/>
</dbReference>
<keyword evidence="2" id="KW-1185">Reference proteome</keyword>
<protein>
    <submittedName>
        <fullName evidence="1">Uncharacterized protein</fullName>
    </submittedName>
</protein>
<evidence type="ECO:0000313" key="2">
    <source>
        <dbReference type="Proteomes" id="UP000288079"/>
    </source>
</evidence>
<gene>
    <name evidence="1" type="ORF">KGMB02408_25500</name>
</gene>
<comment type="caution">
    <text evidence="1">The sequence shown here is derived from an EMBL/GenBank/DDBJ whole genome shotgun (WGS) entry which is preliminary data.</text>
</comment>
<dbReference type="Proteomes" id="UP000288079">
    <property type="component" value="Unassembled WGS sequence"/>
</dbReference>
<dbReference type="AlphaFoldDB" id="A0A401LVR9"/>
<dbReference type="EMBL" id="BHWB01000007">
    <property type="protein sequence ID" value="GCB35605.1"/>
    <property type="molecule type" value="Genomic_DNA"/>
</dbReference>